<evidence type="ECO:0000256" key="5">
    <source>
        <dbReference type="ARBA" id="ARBA00022898"/>
    </source>
</evidence>
<evidence type="ECO:0000313" key="7">
    <source>
        <dbReference type="EMBL" id="SCZ64053.1"/>
    </source>
</evidence>
<reference evidence="7 8" key="1">
    <citation type="submission" date="2016-10" db="EMBL/GenBank/DDBJ databases">
        <authorList>
            <person name="de Groot N.N."/>
        </authorList>
    </citation>
    <scope>NUCLEOTIDE SEQUENCE [LARGE SCALE GENOMIC DNA]</scope>
    <source>
        <strain evidence="7 8">U95</strain>
    </source>
</reference>
<proteinExistence type="inferred from homology"/>
<dbReference type="OrthoDB" id="9801834at2"/>
<name>A0A1G5QQE4_9RHOB</name>
<dbReference type="AlphaFoldDB" id="A0A1G5QQE4"/>
<comment type="similarity">
    <text evidence="2 6">Belongs to the class-III pyridoxal-phosphate-dependent aminotransferase family.</text>
</comment>
<dbReference type="PIRSF" id="PIRSF000521">
    <property type="entry name" value="Transaminase_4ab_Lys_Orn"/>
    <property type="match status" value="1"/>
</dbReference>
<organism evidence="7 8">
    <name type="scientific">Epibacterium ulvae</name>
    <dbReference type="NCBI Taxonomy" id="1156985"/>
    <lineage>
        <taxon>Bacteria</taxon>
        <taxon>Pseudomonadati</taxon>
        <taxon>Pseudomonadota</taxon>
        <taxon>Alphaproteobacteria</taxon>
        <taxon>Rhodobacterales</taxon>
        <taxon>Roseobacteraceae</taxon>
        <taxon>Epibacterium</taxon>
    </lineage>
</organism>
<evidence type="ECO:0000256" key="4">
    <source>
        <dbReference type="ARBA" id="ARBA00022679"/>
    </source>
</evidence>
<gene>
    <name evidence="7" type="ORF">SAMN04488118_105180</name>
</gene>
<dbReference type="InterPro" id="IPR005814">
    <property type="entry name" value="Aminotrans_3"/>
</dbReference>
<evidence type="ECO:0000256" key="6">
    <source>
        <dbReference type="RuleBase" id="RU003560"/>
    </source>
</evidence>
<sequence>MAPVVYPTTNLTATEQLVFERGEGIYIFDNKGKRYIEGLAGLWCTSLGYSNQEVIDAITEQLNTLPFSHTFGGKTHQPIMDLAEKIREIVPVEDAYVFFGNSGSDANDSHYKMLRYYFNAIGKPEKRKIITRERGYHGVTVAAGSLTSLPANLAHFDAPLEALSILRTASPHYYTGRRGNETEEQFVDRILEELETQIQQEGPETIAAMIIEPITGASGVIVPPNGYYEKLQAILRKHDILIWADEVICGFGRTGNDFGCTTMGIQPDLMTFAKQLSSAYFPISAAVIPGWMYEAMIEPSNQVGVFGHGFTYSGHPAACAAALKTLEIYERDNMFAHAAEVGAHLQQRLRETFESHPLVGEVRGRGLIAALELVSNKTTGASFDKGIAGATAQRACEKHGVILRAVAGNALAFCPPLIITTKQVDDMVAAVSVALDETYGILREQNLIHIG</sequence>
<evidence type="ECO:0000256" key="2">
    <source>
        <dbReference type="ARBA" id="ARBA00008954"/>
    </source>
</evidence>
<dbReference type="SUPFAM" id="SSF53383">
    <property type="entry name" value="PLP-dependent transferases"/>
    <property type="match status" value="1"/>
</dbReference>
<keyword evidence="3" id="KW-0032">Aminotransferase</keyword>
<dbReference type="NCBIfam" id="NF004767">
    <property type="entry name" value="PRK06105.1"/>
    <property type="match status" value="1"/>
</dbReference>
<dbReference type="PROSITE" id="PS00600">
    <property type="entry name" value="AA_TRANSFER_CLASS_3"/>
    <property type="match status" value="1"/>
</dbReference>
<evidence type="ECO:0000313" key="8">
    <source>
        <dbReference type="Proteomes" id="UP000198767"/>
    </source>
</evidence>
<dbReference type="STRING" id="1156985.SAMN04488118_105180"/>
<dbReference type="Proteomes" id="UP000198767">
    <property type="component" value="Unassembled WGS sequence"/>
</dbReference>
<comment type="cofactor">
    <cofactor evidence="1">
        <name>pyridoxal 5'-phosphate</name>
        <dbReference type="ChEBI" id="CHEBI:597326"/>
    </cofactor>
</comment>
<keyword evidence="4" id="KW-0808">Transferase</keyword>
<accession>A0A1G5QQE4</accession>
<evidence type="ECO:0000256" key="3">
    <source>
        <dbReference type="ARBA" id="ARBA00022576"/>
    </source>
</evidence>
<dbReference type="InterPro" id="IPR015422">
    <property type="entry name" value="PyrdxlP-dep_Trfase_small"/>
</dbReference>
<dbReference type="Gene3D" id="3.40.640.10">
    <property type="entry name" value="Type I PLP-dependent aspartate aminotransferase-like (Major domain)"/>
    <property type="match status" value="1"/>
</dbReference>
<dbReference type="InterPro" id="IPR015424">
    <property type="entry name" value="PyrdxlP-dep_Trfase"/>
</dbReference>
<dbReference type="InterPro" id="IPR049704">
    <property type="entry name" value="Aminotrans_3_PPA_site"/>
</dbReference>
<keyword evidence="5 6" id="KW-0663">Pyridoxal phosphate</keyword>
<keyword evidence="7" id="KW-0670">Pyruvate</keyword>
<dbReference type="PANTHER" id="PTHR43094:SF1">
    <property type="entry name" value="AMINOTRANSFERASE CLASS-III"/>
    <property type="match status" value="1"/>
</dbReference>
<dbReference type="InterPro" id="IPR015421">
    <property type="entry name" value="PyrdxlP-dep_Trfase_major"/>
</dbReference>
<dbReference type="EMBL" id="FMWG01000005">
    <property type="protein sequence ID" value="SCZ64053.1"/>
    <property type="molecule type" value="Genomic_DNA"/>
</dbReference>
<dbReference type="FunFam" id="3.40.640.10:FF:000014">
    <property type="entry name" value="Adenosylmethionine-8-amino-7-oxononanoate aminotransferase, probable"/>
    <property type="match status" value="1"/>
</dbReference>
<dbReference type="PANTHER" id="PTHR43094">
    <property type="entry name" value="AMINOTRANSFERASE"/>
    <property type="match status" value="1"/>
</dbReference>
<dbReference type="GO" id="GO:0008483">
    <property type="term" value="F:transaminase activity"/>
    <property type="evidence" value="ECO:0007669"/>
    <property type="project" value="UniProtKB-KW"/>
</dbReference>
<evidence type="ECO:0000256" key="1">
    <source>
        <dbReference type="ARBA" id="ARBA00001933"/>
    </source>
</evidence>
<dbReference type="Gene3D" id="3.90.1150.10">
    <property type="entry name" value="Aspartate Aminotransferase, domain 1"/>
    <property type="match status" value="1"/>
</dbReference>
<dbReference type="RefSeq" id="WP_090218531.1">
    <property type="nucleotide sequence ID" value="NZ_FMWG01000005.1"/>
</dbReference>
<dbReference type="Pfam" id="PF00202">
    <property type="entry name" value="Aminotran_3"/>
    <property type="match status" value="1"/>
</dbReference>
<dbReference type="CDD" id="cd00610">
    <property type="entry name" value="OAT_like"/>
    <property type="match status" value="1"/>
</dbReference>
<keyword evidence="8" id="KW-1185">Reference proteome</keyword>
<dbReference type="GO" id="GO:0030170">
    <property type="term" value="F:pyridoxal phosphate binding"/>
    <property type="evidence" value="ECO:0007669"/>
    <property type="project" value="InterPro"/>
</dbReference>
<protein>
    <submittedName>
        <fullName evidence="7">4-aminobutyrate---pyruvate transaminase</fullName>
    </submittedName>
</protein>